<feature type="domain" description="ABC transporter" evidence="7">
    <location>
        <begin position="617"/>
        <end position="844"/>
    </location>
</feature>
<keyword evidence="6" id="KW-0472">Membrane</keyword>
<evidence type="ECO:0000256" key="6">
    <source>
        <dbReference type="SAM" id="Phobius"/>
    </source>
</evidence>
<evidence type="ECO:0000256" key="4">
    <source>
        <dbReference type="ARBA" id="ARBA00022801"/>
    </source>
</evidence>
<dbReference type="Pfam" id="PF08530">
    <property type="entry name" value="PepX_C"/>
    <property type="match status" value="1"/>
</dbReference>
<dbReference type="SMART" id="SM00939">
    <property type="entry name" value="PepX_C"/>
    <property type="match status" value="1"/>
</dbReference>
<evidence type="ECO:0000313" key="9">
    <source>
        <dbReference type="Proteomes" id="UP001197247"/>
    </source>
</evidence>
<keyword evidence="6" id="KW-0812">Transmembrane</keyword>
<evidence type="ECO:0000256" key="1">
    <source>
        <dbReference type="ARBA" id="ARBA00005417"/>
    </source>
</evidence>
<dbReference type="InterPro" id="IPR003439">
    <property type="entry name" value="ABC_transporter-like_ATP-bd"/>
</dbReference>
<dbReference type="SMART" id="SM00382">
    <property type="entry name" value="AAA"/>
    <property type="match status" value="1"/>
</dbReference>
<dbReference type="Gene3D" id="3.40.50.1820">
    <property type="entry name" value="alpha/beta hydrolase"/>
    <property type="match status" value="1"/>
</dbReference>
<keyword evidence="9" id="KW-1185">Reference proteome</keyword>
<dbReference type="Proteomes" id="UP001197247">
    <property type="component" value="Unassembled WGS sequence"/>
</dbReference>
<organism evidence="8 9">
    <name type="scientific">Kineosporia corallincola</name>
    <dbReference type="NCBI Taxonomy" id="2835133"/>
    <lineage>
        <taxon>Bacteria</taxon>
        <taxon>Bacillati</taxon>
        <taxon>Actinomycetota</taxon>
        <taxon>Actinomycetes</taxon>
        <taxon>Kineosporiales</taxon>
        <taxon>Kineosporiaceae</taxon>
        <taxon>Kineosporia</taxon>
    </lineage>
</organism>
<protein>
    <submittedName>
        <fullName evidence="8">Alpha/beta fold hydrolase</fullName>
    </submittedName>
</protein>
<evidence type="ECO:0000313" key="8">
    <source>
        <dbReference type="EMBL" id="MBT0767628.1"/>
    </source>
</evidence>
<evidence type="ECO:0000256" key="2">
    <source>
        <dbReference type="ARBA" id="ARBA00022448"/>
    </source>
</evidence>
<comment type="caution">
    <text evidence="8">The sequence shown here is derived from an EMBL/GenBank/DDBJ whole genome shotgun (WGS) entry which is preliminary data.</text>
</comment>
<dbReference type="PANTHER" id="PTHR43335">
    <property type="entry name" value="ABC TRANSPORTER, ATP-BINDING PROTEIN"/>
    <property type="match status" value="1"/>
</dbReference>
<keyword evidence="5" id="KW-0067">ATP-binding</keyword>
<dbReference type="Gene3D" id="2.60.120.260">
    <property type="entry name" value="Galactose-binding domain-like"/>
    <property type="match status" value="1"/>
</dbReference>
<evidence type="ECO:0000259" key="7">
    <source>
        <dbReference type="PROSITE" id="PS50893"/>
    </source>
</evidence>
<dbReference type="InterPro" id="IPR000383">
    <property type="entry name" value="Xaa-Pro-like_dom"/>
</dbReference>
<keyword evidence="6" id="KW-1133">Transmembrane helix</keyword>
<sequence length="912" mass="94389">MIARLRSRRSRLVVVLLLLLLVGGVLATVRSGDDPDRFTTQELTVEGTPEADGDPVDLDATLYLPERTPAPAVLLAHGFGGSKASVAGDAEDLADRGYVVLAYTARGFGGSGGLIHLDHPDYEIKDGQRMLDQLAGRSEVRKDRSGDPVVGVVGASYGGALALMLAGTDDRVDAIVPMITWNDLRQALFPQFADPGGVGVFKRQWTALLLGSTLTGSGSAPTAPSAQQLKSLAEGDPQQAVCGRLAKDLCLGYVETATTGTPTDDLLDLLDESSPARVAGRITADTLLVQGQQDSLFPLSEADANAQAVTGAGGTVKLYWETGGHDAGTGTDELRPVVAQFLDASIGDSGSLGDIPGSRVEVTSGTLATDGTRITRLRSAPDPIRPGTVPQVGYPLDGAGQFALAPPGATPAAITSLPGAGALLGALGSAGSSLDLGSLAAVPGESVSFETRPLERAITVTGSSHVTVGIASSAEEATLFASVVDVDADGGTTLPAQLVTPLRVTGLSARQKEVTVTLPSVVRDVPAGHRLRVVLSTTDQAYAMPQEAALHRITLTGDGTLTVPQAAFTVTDDGSAVPWRGVIGLAVGIASLVLLLVVLNRRRRPLPPDAALTGVPIAIEGLGKAYGDGFRAVSDLSFRVEAGQVLGLLGPNGAGKTTTLRMLMGLILPSEGQIRIFGHQVRPGAPVLSRLGSFVEGPGFLPHLSGRDNLVLYWRSTGRSSPAHLDVALEIAGLGADVNRRVRTYSQGMRQRLAIAQAMLGLPDLLVLDEPTNGLDPPQIREMREVLGRYAATGRTVVVSSHLLAEVEQTCSHVVVMAAGRLVAQGPVAELVGDGAAVVVEVDDAARALAVVAEVTGVDDAQIVDGALVVHASADARADLVRQLVLADLRVTRVAPQRGLEDTFLALVGEEA</sequence>
<dbReference type="SUPFAM" id="SSF52540">
    <property type="entry name" value="P-loop containing nucleoside triphosphate hydrolases"/>
    <property type="match status" value="1"/>
</dbReference>
<gene>
    <name evidence="8" type="ORF">KIH74_01745</name>
</gene>
<dbReference type="Pfam" id="PF02129">
    <property type="entry name" value="Peptidase_S15"/>
    <property type="match status" value="1"/>
</dbReference>
<evidence type="ECO:0000256" key="5">
    <source>
        <dbReference type="ARBA" id="ARBA00022840"/>
    </source>
</evidence>
<dbReference type="Pfam" id="PF00005">
    <property type="entry name" value="ABC_tran"/>
    <property type="match status" value="1"/>
</dbReference>
<dbReference type="Gene3D" id="3.40.50.300">
    <property type="entry name" value="P-loop containing nucleotide triphosphate hydrolases"/>
    <property type="match status" value="1"/>
</dbReference>
<dbReference type="InterPro" id="IPR013736">
    <property type="entry name" value="Xaa-Pro_dipept_C"/>
</dbReference>
<dbReference type="InterPro" id="IPR003593">
    <property type="entry name" value="AAA+_ATPase"/>
</dbReference>
<dbReference type="PROSITE" id="PS50893">
    <property type="entry name" value="ABC_TRANSPORTER_2"/>
    <property type="match status" value="1"/>
</dbReference>
<evidence type="ECO:0000256" key="3">
    <source>
        <dbReference type="ARBA" id="ARBA00022741"/>
    </source>
</evidence>
<comment type="similarity">
    <text evidence="1">Belongs to the ABC transporter superfamily.</text>
</comment>
<dbReference type="InterPro" id="IPR008979">
    <property type="entry name" value="Galactose-bd-like_sf"/>
</dbReference>
<keyword evidence="3" id="KW-0547">Nucleotide-binding</keyword>
<dbReference type="InterPro" id="IPR027417">
    <property type="entry name" value="P-loop_NTPase"/>
</dbReference>
<reference evidence="8 9" key="1">
    <citation type="submission" date="2021-05" db="EMBL/GenBank/DDBJ databases">
        <title>Kineosporia and Streptomyces sp. nov. two new marine actinobacteria isolated from Coral.</title>
        <authorList>
            <person name="Buangrab K."/>
            <person name="Sutthacheep M."/>
            <person name="Yeemin T."/>
            <person name="Harunari E."/>
            <person name="Igarashi Y."/>
            <person name="Kanchanasin P."/>
            <person name="Tanasupawat S."/>
            <person name="Phongsopitanun W."/>
        </authorList>
    </citation>
    <scope>NUCLEOTIDE SEQUENCE [LARGE SCALE GENOMIC DNA]</scope>
    <source>
        <strain evidence="8 9">J2-2</strain>
    </source>
</reference>
<keyword evidence="2" id="KW-0813">Transport</keyword>
<dbReference type="GO" id="GO:0016787">
    <property type="term" value="F:hydrolase activity"/>
    <property type="evidence" value="ECO:0007669"/>
    <property type="project" value="UniProtKB-KW"/>
</dbReference>
<dbReference type="InterPro" id="IPR029058">
    <property type="entry name" value="AB_hydrolase_fold"/>
</dbReference>
<feature type="transmembrane region" description="Helical" evidence="6">
    <location>
        <begin position="579"/>
        <end position="599"/>
    </location>
</feature>
<dbReference type="SUPFAM" id="SSF49785">
    <property type="entry name" value="Galactose-binding domain-like"/>
    <property type="match status" value="1"/>
</dbReference>
<keyword evidence="4 8" id="KW-0378">Hydrolase</keyword>
<dbReference type="RefSeq" id="WP_214153710.1">
    <property type="nucleotide sequence ID" value="NZ_JAHBAY010000001.1"/>
</dbReference>
<dbReference type="EMBL" id="JAHBAY010000001">
    <property type="protein sequence ID" value="MBT0767628.1"/>
    <property type="molecule type" value="Genomic_DNA"/>
</dbReference>
<dbReference type="PANTHER" id="PTHR43335:SF4">
    <property type="entry name" value="ABC TRANSPORTER, ATP-BINDING PROTEIN"/>
    <property type="match status" value="1"/>
</dbReference>
<dbReference type="PROSITE" id="PS00211">
    <property type="entry name" value="ABC_TRANSPORTER_1"/>
    <property type="match status" value="1"/>
</dbReference>
<name>A0ABS5T980_9ACTN</name>
<accession>A0ABS5T980</accession>
<dbReference type="InterPro" id="IPR017871">
    <property type="entry name" value="ABC_transporter-like_CS"/>
</dbReference>
<proteinExistence type="inferred from homology"/>
<dbReference type="SUPFAM" id="SSF53474">
    <property type="entry name" value="alpha/beta-Hydrolases"/>
    <property type="match status" value="1"/>
</dbReference>